<feature type="transmembrane region" description="Helical" evidence="10">
    <location>
        <begin position="165"/>
        <end position="185"/>
    </location>
</feature>
<evidence type="ECO:0000256" key="1">
    <source>
        <dbReference type="ARBA" id="ARBA00004651"/>
    </source>
</evidence>
<dbReference type="PIRSF" id="PIRSF006603">
    <property type="entry name" value="DinF"/>
    <property type="match status" value="1"/>
</dbReference>
<feature type="transmembrane region" description="Helical" evidence="10">
    <location>
        <begin position="236"/>
        <end position="257"/>
    </location>
</feature>
<keyword evidence="6 10" id="KW-0812">Transmembrane</keyword>
<feature type="transmembrane region" description="Helical" evidence="10">
    <location>
        <begin position="136"/>
        <end position="158"/>
    </location>
</feature>
<name>A0A426DDZ8_9FIRM</name>
<dbReference type="EMBL" id="RHJS01000002">
    <property type="protein sequence ID" value="RRK30974.1"/>
    <property type="molecule type" value="Genomic_DNA"/>
</dbReference>
<dbReference type="InterPro" id="IPR045070">
    <property type="entry name" value="MATE_MepA-like"/>
</dbReference>
<keyword evidence="9" id="KW-0046">Antibiotic resistance</keyword>
<evidence type="ECO:0000256" key="3">
    <source>
        <dbReference type="ARBA" id="ARBA00022106"/>
    </source>
</evidence>
<dbReference type="RefSeq" id="WP_125126736.1">
    <property type="nucleotide sequence ID" value="NZ_RHJS01000002.1"/>
</dbReference>
<evidence type="ECO:0000256" key="10">
    <source>
        <dbReference type="SAM" id="Phobius"/>
    </source>
</evidence>
<dbReference type="AlphaFoldDB" id="A0A426DDZ8"/>
<evidence type="ECO:0000256" key="6">
    <source>
        <dbReference type="ARBA" id="ARBA00022692"/>
    </source>
</evidence>
<feature type="transmembrane region" description="Helical" evidence="10">
    <location>
        <begin position="16"/>
        <end position="35"/>
    </location>
</feature>
<keyword evidence="7 10" id="KW-1133">Transmembrane helix</keyword>
<protein>
    <recommendedName>
        <fullName evidence="3">Multidrug export protein MepA</fullName>
    </recommendedName>
</protein>
<dbReference type="GO" id="GO:0005886">
    <property type="term" value="C:plasma membrane"/>
    <property type="evidence" value="ECO:0007669"/>
    <property type="project" value="UniProtKB-SubCell"/>
</dbReference>
<feature type="transmembrane region" description="Helical" evidence="10">
    <location>
        <begin position="55"/>
        <end position="73"/>
    </location>
</feature>
<feature type="transmembrane region" description="Helical" evidence="10">
    <location>
        <begin position="316"/>
        <end position="335"/>
    </location>
</feature>
<evidence type="ECO:0000256" key="9">
    <source>
        <dbReference type="ARBA" id="ARBA00023251"/>
    </source>
</evidence>
<sequence length="444" mass="47910">MENQTLYEKPVTLKHILKFAVPTIAMTVFMSFYTMVDGLFVSNLIGTNALSAINLTAPVIQVVTAVSTMLATGGSAVIMKKMGEQKVSEAREDFTFLILVNAAVGFVMCALGYLAMGPVFAGMNLSAEVAGYCVEYLSRYLLFTVPILLMNNFTLYMIASEKATLSLVCSVTGGVLNMVLDYVFIGMLDMGIGGAAVATGMGYSVTAVVGLFVFSRKTSLLHFRKPVPRIKVLVNAASNGCSEMATALVTGIITMMFNWTMLRYVGENGVAAVTIIMYVLMFVSSLYTGYSYGVAPMISYYHGEENHGKLKTLIRISLKVIACISVLSLAASFALTKPLVSVFARPDNPVYDLAVTGNRICTIALMFIGFNIFASGMFTALSNGVVSAVLAFSRSFVFMLVTMLVLPLFLGVSGIWLATPAAELMALVLSAGMFWKHRKTYGYL</sequence>
<evidence type="ECO:0000313" key="12">
    <source>
        <dbReference type="Proteomes" id="UP000274920"/>
    </source>
</evidence>
<evidence type="ECO:0000256" key="4">
    <source>
        <dbReference type="ARBA" id="ARBA00022448"/>
    </source>
</evidence>
<dbReference type="InterPro" id="IPR002528">
    <property type="entry name" value="MATE_fam"/>
</dbReference>
<dbReference type="Proteomes" id="UP000274920">
    <property type="component" value="Unassembled WGS sequence"/>
</dbReference>
<dbReference type="GO" id="GO:0046677">
    <property type="term" value="P:response to antibiotic"/>
    <property type="evidence" value="ECO:0007669"/>
    <property type="project" value="UniProtKB-KW"/>
</dbReference>
<dbReference type="InterPro" id="IPR048279">
    <property type="entry name" value="MdtK-like"/>
</dbReference>
<dbReference type="Pfam" id="PF01554">
    <property type="entry name" value="MatE"/>
    <property type="match status" value="2"/>
</dbReference>
<feature type="transmembrane region" description="Helical" evidence="10">
    <location>
        <begin position="269"/>
        <end position="295"/>
    </location>
</feature>
<evidence type="ECO:0000256" key="5">
    <source>
        <dbReference type="ARBA" id="ARBA00022475"/>
    </source>
</evidence>
<dbReference type="PANTHER" id="PTHR43823:SF3">
    <property type="entry name" value="MULTIDRUG EXPORT PROTEIN MEPA"/>
    <property type="match status" value="1"/>
</dbReference>
<proteinExistence type="inferred from homology"/>
<dbReference type="CDD" id="cd13143">
    <property type="entry name" value="MATE_MepA_like"/>
    <property type="match status" value="1"/>
</dbReference>
<evidence type="ECO:0000256" key="2">
    <source>
        <dbReference type="ARBA" id="ARBA00008417"/>
    </source>
</evidence>
<comment type="caution">
    <text evidence="11">The sequence shown here is derived from an EMBL/GenBank/DDBJ whole genome shotgun (WGS) entry which is preliminary data.</text>
</comment>
<feature type="transmembrane region" description="Helical" evidence="10">
    <location>
        <begin position="191"/>
        <end position="215"/>
    </location>
</feature>
<dbReference type="GO" id="GO:0042910">
    <property type="term" value="F:xenobiotic transmembrane transporter activity"/>
    <property type="evidence" value="ECO:0007669"/>
    <property type="project" value="InterPro"/>
</dbReference>
<dbReference type="InterPro" id="IPR051327">
    <property type="entry name" value="MATE_MepA_subfamily"/>
</dbReference>
<feature type="transmembrane region" description="Helical" evidence="10">
    <location>
        <begin position="94"/>
        <end position="116"/>
    </location>
</feature>
<feature type="transmembrane region" description="Helical" evidence="10">
    <location>
        <begin position="385"/>
        <end position="409"/>
    </location>
</feature>
<organism evidence="11 12">
    <name type="scientific">Schaedlerella arabinosiphila</name>
    <dbReference type="NCBI Taxonomy" id="2044587"/>
    <lineage>
        <taxon>Bacteria</taxon>
        <taxon>Bacillati</taxon>
        <taxon>Bacillota</taxon>
        <taxon>Clostridia</taxon>
        <taxon>Lachnospirales</taxon>
        <taxon>Lachnospiraceae</taxon>
        <taxon>Schaedlerella</taxon>
    </lineage>
</organism>
<dbReference type="PANTHER" id="PTHR43823">
    <property type="entry name" value="SPORULATION PROTEIN YKVU"/>
    <property type="match status" value="1"/>
</dbReference>
<comment type="subcellular location">
    <subcellularLocation>
        <location evidence="1">Cell membrane</location>
        <topology evidence="1">Multi-pass membrane protein</topology>
    </subcellularLocation>
</comment>
<gene>
    <name evidence="11" type="ORF">EBB54_06020</name>
</gene>
<accession>A0A426DDZ8</accession>
<keyword evidence="5" id="KW-1003">Cell membrane</keyword>
<evidence type="ECO:0000313" key="11">
    <source>
        <dbReference type="EMBL" id="RRK30974.1"/>
    </source>
</evidence>
<evidence type="ECO:0000256" key="7">
    <source>
        <dbReference type="ARBA" id="ARBA00022989"/>
    </source>
</evidence>
<reference evidence="11" key="1">
    <citation type="submission" date="2018-10" db="EMBL/GenBank/DDBJ databases">
        <title>Schaedlerella arabinophila gen. nov. sp. nov., isolated from the mouse intestinal tract and comparative analysis with the genome of the closely related altered Schaedler flora strain ASF502.</title>
        <authorList>
            <person name="Miyake S."/>
            <person name="Soh M."/>
            <person name="Seedorf H."/>
        </authorList>
    </citation>
    <scope>NUCLEOTIDE SEQUENCE [LARGE SCALE GENOMIC DNA]</scope>
    <source>
        <strain evidence="11">DSM 106076</strain>
    </source>
</reference>
<keyword evidence="12" id="KW-1185">Reference proteome</keyword>
<keyword evidence="8 10" id="KW-0472">Membrane</keyword>
<dbReference type="GO" id="GO:0015297">
    <property type="term" value="F:antiporter activity"/>
    <property type="evidence" value="ECO:0007669"/>
    <property type="project" value="InterPro"/>
</dbReference>
<feature type="transmembrane region" description="Helical" evidence="10">
    <location>
        <begin position="355"/>
        <end position="373"/>
    </location>
</feature>
<evidence type="ECO:0000256" key="8">
    <source>
        <dbReference type="ARBA" id="ARBA00023136"/>
    </source>
</evidence>
<comment type="similarity">
    <text evidence="2">Belongs to the multi antimicrobial extrusion (MATE) (TC 2.A.66.1) family. MepA subfamily.</text>
</comment>
<keyword evidence="4" id="KW-0813">Transport</keyword>